<evidence type="ECO:0000313" key="2">
    <source>
        <dbReference type="Proteomes" id="UP001235269"/>
    </source>
</evidence>
<protein>
    <recommendedName>
        <fullName evidence="3">DUF1217 domain-containing protein</fullName>
    </recommendedName>
</protein>
<proteinExistence type="predicted"/>
<name>A0ABU0I9Z7_9HYPH</name>
<organism evidence="1 2">
    <name type="scientific">Rhizobium paknamense</name>
    <dbReference type="NCBI Taxonomy" id="1206817"/>
    <lineage>
        <taxon>Bacteria</taxon>
        <taxon>Pseudomonadati</taxon>
        <taxon>Pseudomonadota</taxon>
        <taxon>Alphaproteobacteria</taxon>
        <taxon>Hyphomicrobiales</taxon>
        <taxon>Rhizobiaceae</taxon>
        <taxon>Rhizobium/Agrobacterium group</taxon>
        <taxon>Rhizobium</taxon>
    </lineage>
</organism>
<dbReference type="EMBL" id="JAUSWH010000003">
    <property type="protein sequence ID" value="MDQ0455036.1"/>
    <property type="molecule type" value="Genomic_DNA"/>
</dbReference>
<reference evidence="1 2" key="1">
    <citation type="submission" date="2023-07" db="EMBL/GenBank/DDBJ databases">
        <title>Genomic Encyclopedia of Type Strains, Phase IV (KMG-IV): sequencing the most valuable type-strain genomes for metagenomic binning, comparative biology and taxonomic classification.</title>
        <authorList>
            <person name="Goeker M."/>
        </authorList>
    </citation>
    <scope>NUCLEOTIDE SEQUENCE [LARGE SCALE GENOMIC DNA]</scope>
    <source>
        <strain evidence="1 2">DSM 100301</strain>
    </source>
</reference>
<dbReference type="Gene3D" id="1.10.3700.10">
    <property type="entry name" value="AGR C 984p-like"/>
    <property type="match status" value="3"/>
</dbReference>
<gene>
    <name evidence="1" type="ORF">QO005_001366</name>
</gene>
<dbReference type="InterPro" id="IPR023157">
    <property type="entry name" value="AGR-C-984p-like_sf"/>
</dbReference>
<evidence type="ECO:0008006" key="3">
    <source>
        <dbReference type="Google" id="ProtNLM"/>
    </source>
</evidence>
<sequence length="740" mass="82169">MGCAPADDRSIAMVSTYATYDMITRDMKASLKRVSQEPQVSREATYYKENIGKVKTVEDFLDDDRLYNYAMTANGLEDMIYAKAFMKKVLESDLTDSNSYANKLTDDRYRKFAASFNFSKGTTDAQTDAQEDDVIGLYKQSLTTEGDTLKEDVEYYDSAIDKVTSVDDIVKNSRLSSMILSAYGIDPTYYSADHLKKVLTSDVNDTSSYVNTLTTDKSAYLSIAKAFSFNSDGTLVNSTAQTADQKEELENLYLEEKSTVESSFMASRETEYYTKKIATVTSVSDITGDSRMFDYVKKALGLDTNMLKSTFENIVTSDLSDTNSYANTQGDGSYPKIAAMFNFSTDGTVTAGNAQSETQLAQTTSGYSENYDDKDQATIDSLTSYYSTQMKSLKTVDDLLNNVRIYPMLMKAYGIGEDEFSKATLKKVLTSDMTDPTSYANKSKDKRLISLASAFNFKSDGTPDVPLLAQQESTITAVAKDYIVQKTKFLDGKDQTKAKTEAEADAKYYQENIVKIRSVDELLKDRKLTDFVLTSYGLDPKDVSDDMLKKLFKSDLNDPKSFANTQSDERYAEFVASFNFGTDGKLTHTTEQGIQNRGEVVQTQNLYLHQTLETEQGDDNAGVRLALYWERKAPTITSAYDILGDQALLEVFRTTFSLPTEMSSMDIEKQKALVEKNLDLKDLTDPDKQKKFLQRFMAMYDLNNGTGTDTSAASAALTILGGGSSSDGISASSLEAINSL</sequence>
<dbReference type="Proteomes" id="UP001235269">
    <property type="component" value="Unassembled WGS sequence"/>
</dbReference>
<evidence type="ECO:0000313" key="1">
    <source>
        <dbReference type="EMBL" id="MDQ0455036.1"/>
    </source>
</evidence>
<comment type="caution">
    <text evidence="1">The sequence shown here is derived from an EMBL/GenBank/DDBJ whole genome shotgun (WGS) entry which is preliminary data.</text>
</comment>
<accession>A0ABU0I9Z7</accession>
<keyword evidence="2" id="KW-1185">Reference proteome</keyword>
<dbReference type="SUPFAM" id="SSF158837">
    <property type="entry name" value="AGR C 984p-like"/>
    <property type="match status" value="5"/>
</dbReference>
<dbReference type="Pfam" id="PF06748">
    <property type="entry name" value="DUF1217"/>
    <property type="match status" value="3"/>
</dbReference>
<dbReference type="InterPro" id="IPR010626">
    <property type="entry name" value="DUF1217"/>
</dbReference>